<proteinExistence type="predicted"/>
<dbReference type="Proteomes" id="UP000799536">
    <property type="component" value="Unassembled WGS sequence"/>
</dbReference>
<dbReference type="AlphaFoldDB" id="A0A9P4JLR5"/>
<sequence>MKFRPPPPPSTLFFLFSLANSLPHINPSTLTAIRSQCCYQTLSKLITHPLSIIDPVERTVPQSARLATYLSPSLLSVVASITVSWRTRAPLSEGTEGVPADGR</sequence>
<protein>
    <submittedName>
        <fullName evidence="1">Uncharacterized protein</fullName>
    </submittedName>
</protein>
<keyword evidence="2" id="KW-1185">Reference proteome</keyword>
<comment type="caution">
    <text evidence="1">The sequence shown here is derived from an EMBL/GenBank/DDBJ whole genome shotgun (WGS) entry which is preliminary data.</text>
</comment>
<evidence type="ECO:0000313" key="2">
    <source>
        <dbReference type="Proteomes" id="UP000799536"/>
    </source>
</evidence>
<dbReference type="EMBL" id="ML994096">
    <property type="protein sequence ID" value="KAF2199107.1"/>
    <property type="molecule type" value="Genomic_DNA"/>
</dbReference>
<organism evidence="1 2">
    <name type="scientific">Delitschia confertaspora ATCC 74209</name>
    <dbReference type="NCBI Taxonomy" id="1513339"/>
    <lineage>
        <taxon>Eukaryota</taxon>
        <taxon>Fungi</taxon>
        <taxon>Dikarya</taxon>
        <taxon>Ascomycota</taxon>
        <taxon>Pezizomycotina</taxon>
        <taxon>Dothideomycetes</taxon>
        <taxon>Pleosporomycetidae</taxon>
        <taxon>Pleosporales</taxon>
        <taxon>Delitschiaceae</taxon>
        <taxon>Delitschia</taxon>
    </lineage>
</organism>
<accession>A0A9P4JLR5</accession>
<gene>
    <name evidence="1" type="ORF">GQ43DRAFT_131070</name>
</gene>
<evidence type="ECO:0000313" key="1">
    <source>
        <dbReference type="EMBL" id="KAF2199107.1"/>
    </source>
</evidence>
<reference evidence="1" key="1">
    <citation type="journal article" date="2020" name="Stud. Mycol.">
        <title>101 Dothideomycetes genomes: a test case for predicting lifestyles and emergence of pathogens.</title>
        <authorList>
            <person name="Haridas S."/>
            <person name="Albert R."/>
            <person name="Binder M."/>
            <person name="Bloem J."/>
            <person name="Labutti K."/>
            <person name="Salamov A."/>
            <person name="Andreopoulos B."/>
            <person name="Baker S."/>
            <person name="Barry K."/>
            <person name="Bills G."/>
            <person name="Bluhm B."/>
            <person name="Cannon C."/>
            <person name="Castanera R."/>
            <person name="Culley D."/>
            <person name="Daum C."/>
            <person name="Ezra D."/>
            <person name="Gonzalez J."/>
            <person name="Henrissat B."/>
            <person name="Kuo A."/>
            <person name="Liang C."/>
            <person name="Lipzen A."/>
            <person name="Lutzoni F."/>
            <person name="Magnuson J."/>
            <person name="Mondo S."/>
            <person name="Nolan M."/>
            <person name="Ohm R."/>
            <person name="Pangilinan J."/>
            <person name="Park H.-J."/>
            <person name="Ramirez L."/>
            <person name="Alfaro M."/>
            <person name="Sun H."/>
            <person name="Tritt A."/>
            <person name="Yoshinaga Y."/>
            <person name="Zwiers L.-H."/>
            <person name="Turgeon B."/>
            <person name="Goodwin S."/>
            <person name="Spatafora J."/>
            <person name="Crous P."/>
            <person name="Grigoriev I."/>
        </authorList>
    </citation>
    <scope>NUCLEOTIDE SEQUENCE</scope>
    <source>
        <strain evidence="1">ATCC 74209</strain>
    </source>
</reference>
<name>A0A9P4JLR5_9PLEO</name>